<name>A0A6N3JUH4_9ACTN</name>
<protein>
    <recommendedName>
        <fullName evidence="4">DUF4355 domain-containing protein</fullName>
    </recommendedName>
</protein>
<feature type="compositionally biased region" description="Basic and acidic residues" evidence="1">
    <location>
        <begin position="196"/>
        <end position="209"/>
    </location>
</feature>
<dbReference type="Proteomes" id="UP000253958">
    <property type="component" value="Chromosome"/>
</dbReference>
<feature type="compositionally biased region" description="Pro residues" evidence="1">
    <location>
        <begin position="167"/>
        <end position="179"/>
    </location>
</feature>
<accession>A0A6N3JUH4</accession>
<feature type="region of interest" description="Disordered" evidence="1">
    <location>
        <begin position="155"/>
        <end position="209"/>
    </location>
</feature>
<evidence type="ECO:0008006" key="4">
    <source>
        <dbReference type="Google" id="ProtNLM"/>
    </source>
</evidence>
<reference evidence="2 3" key="1">
    <citation type="submission" date="2018-07" db="EMBL/GenBank/DDBJ databases">
        <authorList>
            <person name="Ye Y."/>
        </authorList>
    </citation>
    <scope>NUCLEOTIDE SEQUENCE [LARGE SCALE GENOMIC DNA]</scope>
    <source>
        <strain evidence="3">H14(2018)</strain>
    </source>
</reference>
<sequence length="209" mass="22286">MKIHLPAIGPDLPIHPRTGLTALGLRRNGQPIWPVRGASPDDPGEGDQDGGDDGPDVPPGTGDAGKQAIDRMKQERNEERKARRALEAKLAEYQKAEQEKAEADKTEAEKRAAAEQRAEQAELRALRLEVAAEKGLTPAQAKRLVGATREELEADADDILATFPTAPAVPAPKPTPKPDPSQGSRGGGGKPSAQDRAAKRLERLGIKNT</sequence>
<reference evidence="2 3" key="2">
    <citation type="submission" date="2018-08" db="EMBL/GenBank/DDBJ databases">
        <title>Streptomyces kandeliansis sp. nov., an endophytic bacterium isolated from mangrove plant.</title>
        <authorList>
            <person name="Wang R."/>
        </authorList>
    </citation>
    <scope>NUCLEOTIDE SEQUENCE [LARGE SCALE GENOMIC DNA]</scope>
    <source>
        <strain evidence="3">H14(2018)</strain>
    </source>
</reference>
<evidence type="ECO:0000256" key="1">
    <source>
        <dbReference type="SAM" id="MobiDB-lite"/>
    </source>
</evidence>
<feature type="compositionally biased region" description="Acidic residues" evidence="1">
    <location>
        <begin position="42"/>
        <end position="55"/>
    </location>
</feature>
<organism evidence="2 3">
    <name type="scientific">Micromonospora aurantiaca</name>
    <name type="common">nom. illeg.</name>
    <dbReference type="NCBI Taxonomy" id="47850"/>
    <lineage>
        <taxon>Bacteria</taxon>
        <taxon>Bacillati</taxon>
        <taxon>Actinomycetota</taxon>
        <taxon>Actinomycetes</taxon>
        <taxon>Micromonosporales</taxon>
        <taxon>Micromonosporaceae</taxon>
        <taxon>Micromonospora</taxon>
    </lineage>
</organism>
<proteinExistence type="predicted"/>
<feature type="compositionally biased region" description="Basic and acidic residues" evidence="1">
    <location>
        <begin position="68"/>
        <end position="120"/>
    </location>
</feature>
<feature type="region of interest" description="Disordered" evidence="1">
    <location>
        <begin position="25"/>
        <end position="120"/>
    </location>
</feature>
<gene>
    <name evidence="2" type="ORF">DVH21_05385</name>
</gene>
<dbReference type="EMBL" id="CP031263">
    <property type="protein sequence ID" value="AXH89415.1"/>
    <property type="molecule type" value="Genomic_DNA"/>
</dbReference>
<evidence type="ECO:0000313" key="3">
    <source>
        <dbReference type="Proteomes" id="UP000253958"/>
    </source>
</evidence>
<dbReference type="RefSeq" id="WP_114918969.1">
    <property type="nucleotide sequence ID" value="NZ_CP031263.1"/>
</dbReference>
<evidence type="ECO:0000313" key="2">
    <source>
        <dbReference type="EMBL" id="AXH89415.1"/>
    </source>
</evidence>
<dbReference type="AlphaFoldDB" id="A0A6N3JUH4"/>